<keyword evidence="1" id="KW-0175">Coiled coil</keyword>
<feature type="transmembrane region" description="Helical" evidence="2">
    <location>
        <begin position="93"/>
        <end position="115"/>
    </location>
</feature>
<keyword evidence="4" id="KW-1185">Reference proteome</keyword>
<accession>A0ABY4I9S4</accession>
<sequence>MNELLLQTIVDKLNKVDEGIRQINSATPQMPDYTEQLKSVGTSLEQIKADVTGMPERIKFPTTAIYKLSEYLQINNDLLKRPPIREVKHHHHVNAGVIVSACLFLLLALVCVWLFNTRSMLQAYTARDIKYRYIQLQAGKQLRPFLSEIDSLYRAHPQVFRDSVEQWEEQRQQIASMLVEAQEKEEEAIRLRKKAGKIR</sequence>
<evidence type="ECO:0000256" key="2">
    <source>
        <dbReference type="SAM" id="Phobius"/>
    </source>
</evidence>
<dbReference type="EMBL" id="CP095855">
    <property type="protein sequence ID" value="UPK72858.1"/>
    <property type="molecule type" value="Genomic_DNA"/>
</dbReference>
<gene>
    <name evidence="3" type="ORF">MYF79_16325</name>
</gene>
<protein>
    <submittedName>
        <fullName evidence="3">Uncharacterized protein</fullName>
    </submittedName>
</protein>
<keyword evidence="2" id="KW-0472">Membrane</keyword>
<keyword evidence="2" id="KW-1133">Transmembrane helix</keyword>
<organism evidence="3 4">
    <name type="scientific">Chitinophaga filiformis</name>
    <name type="common">Myxococcus filiformis</name>
    <name type="synonym">Flexibacter filiformis</name>
    <dbReference type="NCBI Taxonomy" id="104663"/>
    <lineage>
        <taxon>Bacteria</taxon>
        <taxon>Pseudomonadati</taxon>
        <taxon>Bacteroidota</taxon>
        <taxon>Chitinophagia</taxon>
        <taxon>Chitinophagales</taxon>
        <taxon>Chitinophagaceae</taxon>
        <taxon>Chitinophaga</taxon>
    </lineage>
</organism>
<evidence type="ECO:0000313" key="4">
    <source>
        <dbReference type="Proteomes" id="UP000830198"/>
    </source>
</evidence>
<evidence type="ECO:0000313" key="3">
    <source>
        <dbReference type="EMBL" id="UPK72858.1"/>
    </source>
</evidence>
<name>A0ABY4I9S4_CHIFI</name>
<evidence type="ECO:0000256" key="1">
    <source>
        <dbReference type="SAM" id="Coils"/>
    </source>
</evidence>
<dbReference type="Proteomes" id="UP000830198">
    <property type="component" value="Chromosome"/>
</dbReference>
<dbReference type="RefSeq" id="WP_247815030.1">
    <property type="nucleotide sequence ID" value="NZ_CP095855.1"/>
</dbReference>
<keyword evidence="2" id="KW-0812">Transmembrane</keyword>
<feature type="coiled-coil region" evidence="1">
    <location>
        <begin position="164"/>
        <end position="194"/>
    </location>
</feature>
<proteinExistence type="predicted"/>
<reference evidence="3 4" key="1">
    <citation type="submission" date="2022-04" db="EMBL/GenBank/DDBJ databases">
        <title>The arsenic-methylating capacity of Chitinophaga filiformis YT5 during chitin decomposition.</title>
        <authorList>
            <person name="Chen G."/>
            <person name="Liang Y."/>
        </authorList>
    </citation>
    <scope>NUCLEOTIDE SEQUENCE [LARGE SCALE GENOMIC DNA]</scope>
    <source>
        <strain evidence="3 4">YT5</strain>
    </source>
</reference>